<dbReference type="NCBIfam" id="NF011991">
    <property type="entry name" value="PRK15447.1"/>
    <property type="match status" value="1"/>
</dbReference>
<dbReference type="HAMAP" id="MF_02233">
    <property type="entry name" value="UbiV"/>
    <property type="match status" value="1"/>
</dbReference>
<sequence length="307" mass="34935">MTHQTKSKLSLGPLFYYWPKAKVIDFYQQVADSPIDIVYLGEVVCSKRLEIKFDDWIDIGHMLEKQGKKVLLSTMTLIEAGSERGKMRRVCEQDEFDVEANDFGAIEMLNQQGKSFVTGASINIYNERSLSILYKQGLKRWNLSVELGKQQLEKLQQHRPDGLETEVMVWGRLPLAYSARCFTARSHNLPKDQCQFECINDPDGLVMKTREQQDFLCLNGIQTQSALTCNLLQELEVMKALDVDVMRISPQSEHTIEIISAFRQAITDPTTKALSTDLQNYAPTGLCNGYWYGESGMNQRPSSGMKI</sequence>
<dbReference type="InterPro" id="IPR001539">
    <property type="entry name" value="Peptidase_U32"/>
</dbReference>
<gene>
    <name evidence="1" type="ORF">MNBD_GAMMA02-1832</name>
</gene>
<dbReference type="EMBL" id="UOFA01000189">
    <property type="protein sequence ID" value="VAW45407.1"/>
    <property type="molecule type" value="Genomic_DNA"/>
</dbReference>
<protein>
    <submittedName>
        <fullName evidence="1">Uncharacterized peptidase U32 family member YhbV</fullName>
    </submittedName>
</protein>
<dbReference type="InterPro" id="IPR051454">
    <property type="entry name" value="RNA/ubiquinone_mod_enzymes"/>
</dbReference>
<name>A0A3B0W3T0_9ZZZZ</name>
<dbReference type="InterPro" id="IPR043693">
    <property type="entry name" value="UbiV"/>
</dbReference>
<dbReference type="Pfam" id="PF01136">
    <property type="entry name" value="Peptidase_U32"/>
    <property type="match status" value="1"/>
</dbReference>
<reference evidence="1" key="1">
    <citation type="submission" date="2018-06" db="EMBL/GenBank/DDBJ databases">
        <authorList>
            <person name="Zhirakovskaya E."/>
        </authorList>
    </citation>
    <scope>NUCLEOTIDE SEQUENCE</scope>
</reference>
<organism evidence="1">
    <name type="scientific">hydrothermal vent metagenome</name>
    <dbReference type="NCBI Taxonomy" id="652676"/>
    <lineage>
        <taxon>unclassified sequences</taxon>
        <taxon>metagenomes</taxon>
        <taxon>ecological metagenomes</taxon>
    </lineage>
</organism>
<dbReference type="PANTHER" id="PTHR30217:SF11">
    <property type="entry name" value="UBIQUINONE BIOSYNTHESIS PROTEIN UBIV"/>
    <property type="match status" value="1"/>
</dbReference>
<accession>A0A3B0W3T0</accession>
<proteinExistence type="inferred from homology"/>
<dbReference type="AlphaFoldDB" id="A0A3B0W3T0"/>
<dbReference type="GO" id="GO:0006744">
    <property type="term" value="P:ubiquinone biosynthetic process"/>
    <property type="evidence" value="ECO:0007669"/>
    <property type="project" value="InterPro"/>
</dbReference>
<dbReference type="PANTHER" id="PTHR30217">
    <property type="entry name" value="PEPTIDASE U32 FAMILY"/>
    <property type="match status" value="1"/>
</dbReference>
<evidence type="ECO:0000313" key="1">
    <source>
        <dbReference type="EMBL" id="VAW45407.1"/>
    </source>
</evidence>